<keyword evidence="5 9" id="KW-0227">DNA damage</keyword>
<protein>
    <recommendedName>
        <fullName evidence="9">DNA polymerase</fullName>
        <ecNumber evidence="9">2.7.7.7</ecNumber>
    </recommendedName>
</protein>
<keyword evidence="3 9" id="KW-0548">Nucleotidyltransferase</keyword>
<dbReference type="Gene3D" id="1.10.150.110">
    <property type="entry name" value="DNA polymerase beta, N-terminal domain-like"/>
    <property type="match status" value="1"/>
</dbReference>
<dbReference type="Gene3D" id="1.10.150.20">
    <property type="entry name" value="5' to 3' exonuclease, C-terminal subdomain"/>
    <property type="match status" value="1"/>
</dbReference>
<dbReference type="GeneID" id="25262498"/>
<dbReference type="CDD" id="cd00141">
    <property type="entry name" value="NT_POLXc"/>
    <property type="match status" value="1"/>
</dbReference>
<dbReference type="InterPro" id="IPR010996">
    <property type="entry name" value="HHH_MUS81"/>
</dbReference>
<evidence type="ECO:0000256" key="6">
    <source>
        <dbReference type="ARBA" id="ARBA00022932"/>
    </source>
</evidence>
<keyword evidence="6 9" id="KW-0239">DNA-directed DNA polymerase</keyword>
<keyword evidence="9" id="KW-0539">Nucleus</keyword>
<dbReference type="FunCoup" id="A0A066VRP9">
    <property type="interactions" value="158"/>
</dbReference>
<dbReference type="InterPro" id="IPR027421">
    <property type="entry name" value="DNA_pol_lamdba_lyase_dom_sf"/>
</dbReference>
<evidence type="ECO:0000256" key="9">
    <source>
        <dbReference type="RuleBase" id="RU366014"/>
    </source>
</evidence>
<keyword evidence="7 9" id="KW-0234">DNA repair</keyword>
<keyword evidence="13" id="KW-1185">Reference proteome</keyword>
<evidence type="ECO:0000256" key="2">
    <source>
        <dbReference type="ARBA" id="ARBA00022679"/>
    </source>
</evidence>
<comment type="catalytic activity">
    <reaction evidence="8 9">
        <text>DNA(n) + a 2'-deoxyribonucleoside 5'-triphosphate = DNA(n+1) + diphosphate</text>
        <dbReference type="Rhea" id="RHEA:22508"/>
        <dbReference type="Rhea" id="RHEA-COMP:17339"/>
        <dbReference type="Rhea" id="RHEA-COMP:17340"/>
        <dbReference type="ChEBI" id="CHEBI:33019"/>
        <dbReference type="ChEBI" id="CHEBI:61560"/>
        <dbReference type="ChEBI" id="CHEBI:173112"/>
        <dbReference type="EC" id="2.7.7.7"/>
    </reaction>
</comment>
<evidence type="ECO:0000259" key="11">
    <source>
        <dbReference type="SMART" id="SM00483"/>
    </source>
</evidence>
<dbReference type="PRINTS" id="PR00870">
    <property type="entry name" value="DNAPOLXBETA"/>
</dbReference>
<dbReference type="SUPFAM" id="SSF47802">
    <property type="entry name" value="DNA polymerase beta, N-terminal domain-like"/>
    <property type="match status" value="1"/>
</dbReference>
<dbReference type="RefSeq" id="XP_013242747.1">
    <property type="nucleotide sequence ID" value="XM_013387293.1"/>
</dbReference>
<proteinExistence type="inferred from homology"/>
<comment type="similarity">
    <text evidence="9">Belongs to the DNA polymerase type-X family.</text>
</comment>
<dbReference type="InterPro" id="IPR028207">
    <property type="entry name" value="DNA_pol_B_palm_palm"/>
</dbReference>
<dbReference type="GO" id="GO:0046872">
    <property type="term" value="F:metal ion binding"/>
    <property type="evidence" value="ECO:0007669"/>
    <property type="project" value="UniProtKB-UniRule"/>
</dbReference>
<dbReference type="InterPro" id="IPR022312">
    <property type="entry name" value="DNA_pol_X"/>
</dbReference>
<dbReference type="Pfam" id="PF14716">
    <property type="entry name" value="HHH_8"/>
    <property type="match status" value="1"/>
</dbReference>
<dbReference type="OMA" id="ERDVFDW"/>
<dbReference type="InterPro" id="IPR002054">
    <property type="entry name" value="DNA-dir_DNA_pol_X"/>
</dbReference>
<dbReference type="AlphaFoldDB" id="A0A066VRP9"/>
<comment type="caution">
    <text evidence="12">The sequence shown here is derived from an EMBL/GenBank/DDBJ whole genome shotgun (WGS) entry which is preliminary data.</text>
</comment>
<dbReference type="PANTHER" id="PTHR11276">
    <property type="entry name" value="DNA POLYMERASE TYPE-X FAMILY MEMBER"/>
    <property type="match status" value="1"/>
</dbReference>
<dbReference type="HOGENOM" id="CLU_008698_1_1_1"/>
<dbReference type="FunFam" id="3.30.210.10:FF:000005">
    <property type="entry name" value="DNA polymerase IV"/>
    <property type="match status" value="1"/>
</dbReference>
<evidence type="ECO:0000313" key="13">
    <source>
        <dbReference type="Proteomes" id="UP000027361"/>
    </source>
</evidence>
<dbReference type="SUPFAM" id="SSF81301">
    <property type="entry name" value="Nucleotidyltransferase"/>
    <property type="match status" value="1"/>
</dbReference>
<dbReference type="Proteomes" id="UP000027361">
    <property type="component" value="Unassembled WGS sequence"/>
</dbReference>
<organism evidence="12 13">
    <name type="scientific">Tilletiaria anomala (strain ATCC 24038 / CBS 436.72 / UBC 951)</name>
    <dbReference type="NCBI Taxonomy" id="1037660"/>
    <lineage>
        <taxon>Eukaryota</taxon>
        <taxon>Fungi</taxon>
        <taxon>Dikarya</taxon>
        <taxon>Basidiomycota</taxon>
        <taxon>Ustilaginomycotina</taxon>
        <taxon>Exobasidiomycetes</taxon>
        <taxon>Georgefischeriales</taxon>
        <taxon>Tilletiariaceae</taxon>
        <taxon>Tilletiaria</taxon>
    </lineage>
</organism>
<dbReference type="GO" id="GO:0005634">
    <property type="term" value="C:nucleus"/>
    <property type="evidence" value="ECO:0007669"/>
    <property type="project" value="UniProtKB-SubCell"/>
</dbReference>
<feature type="region of interest" description="Disordered" evidence="10">
    <location>
        <begin position="1"/>
        <end position="24"/>
    </location>
</feature>
<evidence type="ECO:0000256" key="8">
    <source>
        <dbReference type="ARBA" id="ARBA00049244"/>
    </source>
</evidence>
<dbReference type="InterPro" id="IPR029398">
    <property type="entry name" value="PolB_thumb"/>
</dbReference>
<evidence type="ECO:0000256" key="1">
    <source>
        <dbReference type="ARBA" id="ARBA00022634"/>
    </source>
</evidence>
<dbReference type="Pfam" id="PF14791">
    <property type="entry name" value="DNA_pol_B_thumb"/>
    <property type="match status" value="1"/>
</dbReference>
<dbReference type="OrthoDB" id="205514at2759"/>
<evidence type="ECO:0000256" key="7">
    <source>
        <dbReference type="ARBA" id="ARBA00023204"/>
    </source>
</evidence>
<dbReference type="PRINTS" id="PR00869">
    <property type="entry name" value="DNAPOLX"/>
</dbReference>
<dbReference type="EMBL" id="JMSN01000052">
    <property type="protein sequence ID" value="KDN44377.1"/>
    <property type="molecule type" value="Genomic_DNA"/>
</dbReference>
<evidence type="ECO:0000256" key="5">
    <source>
        <dbReference type="ARBA" id="ARBA00022763"/>
    </source>
</evidence>
<dbReference type="GO" id="GO:0003887">
    <property type="term" value="F:DNA-directed DNA polymerase activity"/>
    <property type="evidence" value="ECO:0007669"/>
    <property type="project" value="UniProtKB-UniRule"/>
</dbReference>
<dbReference type="InterPro" id="IPR043519">
    <property type="entry name" value="NT_sf"/>
</dbReference>
<keyword evidence="4" id="KW-0235">DNA replication</keyword>
<dbReference type="Gene3D" id="3.30.210.10">
    <property type="entry name" value="DNA polymerase, thumb domain"/>
    <property type="match status" value="1"/>
</dbReference>
<evidence type="ECO:0000256" key="10">
    <source>
        <dbReference type="SAM" id="MobiDB-lite"/>
    </source>
</evidence>
<reference evidence="12 13" key="1">
    <citation type="submission" date="2014-05" db="EMBL/GenBank/DDBJ databases">
        <title>Draft genome sequence of a rare smut relative, Tilletiaria anomala UBC 951.</title>
        <authorList>
            <consortium name="DOE Joint Genome Institute"/>
            <person name="Toome M."/>
            <person name="Kuo A."/>
            <person name="Henrissat B."/>
            <person name="Lipzen A."/>
            <person name="Tritt A."/>
            <person name="Yoshinaga Y."/>
            <person name="Zane M."/>
            <person name="Barry K."/>
            <person name="Grigoriev I.V."/>
            <person name="Spatafora J.W."/>
            <person name="Aimea M.C."/>
        </authorList>
    </citation>
    <scope>NUCLEOTIDE SEQUENCE [LARGE SCALE GENOMIC DNA]</scope>
    <source>
        <strain evidence="12 13">UBC 951</strain>
    </source>
</reference>
<dbReference type="GO" id="GO:0003677">
    <property type="term" value="F:DNA binding"/>
    <property type="evidence" value="ECO:0007669"/>
    <property type="project" value="UniProtKB-UniRule"/>
</dbReference>
<dbReference type="InParanoid" id="A0A066VRP9"/>
<dbReference type="STRING" id="1037660.A0A066VRP9"/>
<dbReference type="PANTHER" id="PTHR11276:SF28">
    <property type="entry name" value="DNA POLYMERASE LAMBDA"/>
    <property type="match status" value="1"/>
</dbReference>
<feature type="domain" description="DNA-directed DNA polymerase X" evidence="11">
    <location>
        <begin position="29"/>
        <end position="365"/>
    </location>
</feature>
<dbReference type="InterPro" id="IPR002008">
    <property type="entry name" value="DNA_pol_X_beta-like"/>
</dbReference>
<evidence type="ECO:0000313" key="12">
    <source>
        <dbReference type="EMBL" id="KDN44377.1"/>
    </source>
</evidence>
<dbReference type="Pfam" id="PF10391">
    <property type="entry name" value="DNA_pol_lambd_f"/>
    <property type="match status" value="1"/>
</dbReference>
<evidence type="ECO:0000256" key="3">
    <source>
        <dbReference type="ARBA" id="ARBA00022695"/>
    </source>
</evidence>
<dbReference type="SUPFAM" id="SSF81585">
    <property type="entry name" value="PsbU/PolX domain-like"/>
    <property type="match status" value="1"/>
</dbReference>
<dbReference type="Pfam" id="PF14792">
    <property type="entry name" value="DNA_pol_B_palm"/>
    <property type="match status" value="1"/>
</dbReference>
<dbReference type="GO" id="GO:0006303">
    <property type="term" value="P:double-strand break repair via nonhomologous end joining"/>
    <property type="evidence" value="ECO:0007669"/>
    <property type="project" value="TreeGrafter"/>
</dbReference>
<dbReference type="EC" id="2.7.7.7" evidence="9"/>
<dbReference type="Gene3D" id="3.30.460.10">
    <property type="entry name" value="Beta Polymerase, domain 2"/>
    <property type="match status" value="1"/>
</dbReference>
<dbReference type="InterPro" id="IPR018944">
    <property type="entry name" value="DNA_pol_lambd_fingers_domain"/>
</dbReference>
<sequence>MTHTNESIDDPPPWENSSSACRRPTPLKSKYNQDLVDMLDIVQRQRALLDDKTALPYARAVSIIKSYPEDLRQDPSKAKTLKGVGPKTFKMVRQYYELGKINEAEIIRRDYAFRVLSDFTQIYKIGPKKARELYAQGYRRIEELIVAKEWRPGKGGDIQVPEALRILPDLQVPISREEVEEIVRHIKAEMDEVIAGTEHTIVGGYRRGKTSNNDVDVIFTYPSGGPHGVPSPSQMQELRERLERKGLITHYISLSNMNGRGSKSDGLHTMEIVFKAPRSPIVPVSRHRRVDIIFCRYRVYGAAILGWTGSKQFERDLRVVAQQEGYKFNSDGLVEKDTSRTLDTFTERQIFHKLKLPYMPPEWRNCDP</sequence>
<comment type="subcellular location">
    <subcellularLocation>
        <location evidence="9">Nucleus</location>
    </subcellularLocation>
</comment>
<dbReference type="InterPro" id="IPR037160">
    <property type="entry name" value="DNA_Pol_thumb_sf"/>
</dbReference>
<dbReference type="SMART" id="SM00483">
    <property type="entry name" value="POLXc"/>
    <property type="match status" value="1"/>
</dbReference>
<keyword evidence="2 9" id="KW-0808">Transferase</keyword>
<evidence type="ECO:0000256" key="4">
    <source>
        <dbReference type="ARBA" id="ARBA00022705"/>
    </source>
</evidence>
<keyword evidence="1" id="KW-0237">DNA synthesis</keyword>
<comment type="function">
    <text evidence="9">DNA polymerase that functions in several pathways of DNA repair. Involved in base excision repair (BER) responsible for repair of lesions that give rise to abasic (AP) sites in DNA. Also contributes to DNA double-strand break repair by non-homologous end joining and homologous recombination. Has both template-dependent and template-independent (terminal transferase) DNA polymerase activities. Has also a 5'-deoxyribose-5-phosphate lyase (dRP lyase) activity.</text>
</comment>
<name>A0A066VRP9_TILAU</name>
<accession>A0A066VRP9</accession>
<gene>
    <name evidence="12" type="ORF">K437DRAFT_225019</name>
</gene>